<dbReference type="Proteomes" id="UP000019377">
    <property type="component" value="Unassembled WGS sequence"/>
</dbReference>
<gene>
    <name evidence="1" type="ORF">PSEUBRA_SCAF9g01243</name>
</gene>
<dbReference type="GeneID" id="27422264"/>
<dbReference type="RefSeq" id="XP_016289478.1">
    <property type="nucleotide sequence ID" value="XM_016439547.1"/>
</dbReference>
<reference evidence="2" key="1">
    <citation type="journal article" date="2013" name="Genome Announc.">
        <title>Draft genome sequence of Pseudozyma brasiliensis sp. nov. strain GHG001, a high producer of endo-1,4-xylanase isolated from an insect pest of sugarcane.</title>
        <authorList>
            <person name="Oliveira J.V.D.C."/>
            <person name="dos Santos R.A.C."/>
            <person name="Borges T.A."/>
            <person name="Riano-Pachon D.M."/>
            <person name="Goldman G.H."/>
        </authorList>
    </citation>
    <scope>NUCLEOTIDE SEQUENCE [LARGE SCALE GENOMIC DNA]</scope>
    <source>
        <strain evidence="2">GHG001</strain>
    </source>
</reference>
<accession>V5ERI7</accession>
<evidence type="ECO:0000313" key="2">
    <source>
        <dbReference type="Proteomes" id="UP000019377"/>
    </source>
</evidence>
<dbReference type="HOGENOM" id="CLU_2440625_0_0_1"/>
<dbReference type="OrthoDB" id="2505950at2759"/>
<name>V5ERI7_KALBG</name>
<dbReference type="EMBL" id="KI545895">
    <property type="protein sequence ID" value="EST04489.1"/>
    <property type="molecule type" value="Genomic_DNA"/>
</dbReference>
<evidence type="ECO:0000313" key="1">
    <source>
        <dbReference type="EMBL" id="EST04489.1"/>
    </source>
</evidence>
<dbReference type="AlphaFoldDB" id="V5ERI7"/>
<protein>
    <submittedName>
        <fullName evidence="1">Uncharacterized protein</fullName>
    </submittedName>
</protein>
<proteinExistence type="predicted"/>
<keyword evidence="2" id="KW-1185">Reference proteome</keyword>
<dbReference type="eggNOG" id="ENOG502RE76">
    <property type="taxonomic scope" value="Eukaryota"/>
</dbReference>
<organism evidence="1 2">
    <name type="scientific">Kalmanozyma brasiliensis (strain GHG001)</name>
    <name type="common">Yeast</name>
    <name type="synonym">Pseudozyma brasiliensis</name>
    <dbReference type="NCBI Taxonomy" id="1365824"/>
    <lineage>
        <taxon>Eukaryota</taxon>
        <taxon>Fungi</taxon>
        <taxon>Dikarya</taxon>
        <taxon>Basidiomycota</taxon>
        <taxon>Ustilaginomycotina</taxon>
        <taxon>Ustilaginomycetes</taxon>
        <taxon>Ustilaginales</taxon>
        <taxon>Ustilaginaceae</taxon>
        <taxon>Kalmanozyma</taxon>
    </lineage>
</organism>
<sequence length="108" mass="11210">MITDLILLAVLFAIIGGIIKLVSFVAPPPPGTTKPSSATSGNSSAVKLGGSGTTLDWQHGQMNLKTNLRPVTQQDLLEKAEASGRDGGKFVTEHANSFSFGKKDASGL</sequence>